<sequence length="241" mass="26861">VVEVEVRAGVNFRADTDTGAGLLVAFAVVVVVVVVVVIIGACVWIWFCVCVCIWVWESFHLVESFLKHFNVALSWATFLVAGYVEALSVGFFAIPTTWFGTIALDLICLYDCVIGCDHVCDCMRLCAILCDWVRLGAIVHKIAKCNNVYLARSSRNIEYSNSTGQTLAFQGSVSKKRGPQGVRRDILGQQFLQVREIGLNFITIWPDMKDTLKPQYHRLVPSIISFGPLIRVIISHCFLAK</sequence>
<dbReference type="Proteomes" id="UP000077315">
    <property type="component" value="Unassembled WGS sequence"/>
</dbReference>
<feature type="transmembrane region" description="Helical" evidence="1">
    <location>
        <begin position="68"/>
        <end position="94"/>
    </location>
</feature>
<proteinExistence type="predicted"/>
<feature type="transmembrane region" description="Helical" evidence="1">
    <location>
        <begin position="23"/>
        <end position="56"/>
    </location>
</feature>
<protein>
    <submittedName>
        <fullName evidence="2">Uncharacterized protein</fullName>
    </submittedName>
</protein>
<gene>
    <name evidence="2" type="ORF">PHYBLDRAFT_175035</name>
</gene>
<dbReference type="InParanoid" id="A0A167JQ73"/>
<name>A0A167JQ73_PHYB8</name>
<keyword evidence="3" id="KW-1185">Reference proteome</keyword>
<dbReference type="AlphaFoldDB" id="A0A167JQ73"/>
<evidence type="ECO:0000313" key="2">
    <source>
        <dbReference type="EMBL" id="OAD66486.1"/>
    </source>
</evidence>
<dbReference type="EMBL" id="KV441002">
    <property type="protein sequence ID" value="OAD66486.1"/>
    <property type="molecule type" value="Genomic_DNA"/>
</dbReference>
<keyword evidence="1" id="KW-1133">Transmembrane helix</keyword>
<dbReference type="VEuPathDB" id="FungiDB:PHYBLDRAFT_175035"/>
<dbReference type="GeneID" id="28998300"/>
<evidence type="ECO:0000256" key="1">
    <source>
        <dbReference type="SAM" id="Phobius"/>
    </source>
</evidence>
<accession>A0A167JQ73</accession>
<organism evidence="2 3">
    <name type="scientific">Phycomyces blakesleeanus (strain ATCC 8743b / DSM 1359 / FGSC 10004 / NBRC 33097 / NRRL 1555)</name>
    <dbReference type="NCBI Taxonomy" id="763407"/>
    <lineage>
        <taxon>Eukaryota</taxon>
        <taxon>Fungi</taxon>
        <taxon>Fungi incertae sedis</taxon>
        <taxon>Mucoromycota</taxon>
        <taxon>Mucoromycotina</taxon>
        <taxon>Mucoromycetes</taxon>
        <taxon>Mucorales</taxon>
        <taxon>Phycomycetaceae</taxon>
        <taxon>Phycomyces</taxon>
    </lineage>
</organism>
<keyword evidence="1" id="KW-0812">Transmembrane</keyword>
<keyword evidence="1" id="KW-0472">Membrane</keyword>
<dbReference type="RefSeq" id="XP_018284526.1">
    <property type="nucleotide sequence ID" value="XM_018437394.1"/>
</dbReference>
<feature type="non-terminal residue" evidence="2">
    <location>
        <position position="1"/>
    </location>
</feature>
<evidence type="ECO:0000313" key="3">
    <source>
        <dbReference type="Proteomes" id="UP000077315"/>
    </source>
</evidence>
<reference evidence="3" key="1">
    <citation type="submission" date="2015-06" db="EMBL/GenBank/DDBJ databases">
        <title>Expansion of signal transduction pathways in fungi by whole-genome duplication.</title>
        <authorList>
            <consortium name="DOE Joint Genome Institute"/>
            <person name="Corrochano L.M."/>
            <person name="Kuo A."/>
            <person name="Marcet-Houben M."/>
            <person name="Polaino S."/>
            <person name="Salamov A."/>
            <person name="Villalobos J.M."/>
            <person name="Alvarez M.I."/>
            <person name="Avalos J."/>
            <person name="Benito E.P."/>
            <person name="Benoit I."/>
            <person name="Burger G."/>
            <person name="Camino L.P."/>
            <person name="Canovas D."/>
            <person name="Cerda-Olmedo E."/>
            <person name="Cheng J.-F."/>
            <person name="Dominguez A."/>
            <person name="Elias M."/>
            <person name="Eslava A.P."/>
            <person name="Glaser F."/>
            <person name="Grimwood J."/>
            <person name="Gutierrez G."/>
            <person name="Heitman J."/>
            <person name="Henrissat B."/>
            <person name="Iturriaga E.A."/>
            <person name="Lang B.F."/>
            <person name="Lavin J.L."/>
            <person name="Lee S."/>
            <person name="Li W."/>
            <person name="Lindquist E."/>
            <person name="Lopez-Garcia S."/>
            <person name="Luque E.M."/>
            <person name="Marcos A.T."/>
            <person name="Martin J."/>
            <person name="McCluskey K."/>
            <person name="Medina H.R."/>
            <person name="Miralles-Duran A."/>
            <person name="Miyazaki A."/>
            <person name="Munoz-Torres E."/>
            <person name="Oguiza J.A."/>
            <person name="Ohm R."/>
            <person name="Olmedo M."/>
            <person name="Orejas M."/>
            <person name="Ortiz-Castellanos L."/>
            <person name="Pisabarro A.G."/>
            <person name="Rodriguez-Romero J."/>
            <person name="Ruiz-Herrera J."/>
            <person name="Ruiz-Vazquez R."/>
            <person name="Sanz C."/>
            <person name="Schackwitz W."/>
            <person name="Schmutz J."/>
            <person name="Shahriari M."/>
            <person name="Shelest E."/>
            <person name="Silva-Franco F."/>
            <person name="Soanes D."/>
            <person name="Syed K."/>
            <person name="Tagua V.G."/>
            <person name="Talbot N.J."/>
            <person name="Thon M."/>
            <person name="De vries R.P."/>
            <person name="Wiebenga A."/>
            <person name="Yadav J.S."/>
            <person name="Braun E.L."/>
            <person name="Baker S."/>
            <person name="Garre V."/>
            <person name="Horwitz B."/>
            <person name="Torres-Martinez S."/>
            <person name="Idnurm A."/>
            <person name="Herrera-Estrella A."/>
            <person name="Gabaldon T."/>
            <person name="Grigoriev I.V."/>
        </authorList>
    </citation>
    <scope>NUCLEOTIDE SEQUENCE [LARGE SCALE GENOMIC DNA]</scope>
    <source>
        <strain evidence="3">NRRL 1555(-)</strain>
    </source>
</reference>